<dbReference type="WBParaSite" id="JU765_v2.g8061.t1">
    <property type="protein sequence ID" value="JU765_v2.g8061.t1"/>
    <property type="gene ID" value="JU765_v2.g8061"/>
</dbReference>
<accession>A0AC34RLL1</accession>
<evidence type="ECO:0000313" key="1">
    <source>
        <dbReference type="Proteomes" id="UP000887576"/>
    </source>
</evidence>
<name>A0AC34RLL1_9BILA</name>
<sequence>MIRSFPEKPTAQENIKKISNAQAPPPPNPVPVSPSVPTAIPDDAPGRTSATQTVTTPAVASKEGNRISSGYRPPESTPFFEGKEIRPDDSPKLAMASTDWEKEIAESSLNITSEDAPSIFGLSLRWPLFAWGFFLSVYDISMFVTSFTKDSVPFLRSTFHYVFILTCLSGPALLYLMISTRLAFIWWKIHFSCQIFRFVMNVLLFFDYYCVWCDEMATIHDPVMVQVFNSSFEKRNKVNGEGSCELGRLPWKSSTKMAVAVIMPTSRMCERQEPTNAHESGKISRVHVKNG</sequence>
<protein>
    <submittedName>
        <fullName evidence="2">Uncharacterized protein</fullName>
    </submittedName>
</protein>
<proteinExistence type="predicted"/>
<organism evidence="1 2">
    <name type="scientific">Panagrolaimus sp. JU765</name>
    <dbReference type="NCBI Taxonomy" id="591449"/>
    <lineage>
        <taxon>Eukaryota</taxon>
        <taxon>Metazoa</taxon>
        <taxon>Ecdysozoa</taxon>
        <taxon>Nematoda</taxon>
        <taxon>Chromadorea</taxon>
        <taxon>Rhabditida</taxon>
        <taxon>Tylenchina</taxon>
        <taxon>Panagrolaimomorpha</taxon>
        <taxon>Panagrolaimoidea</taxon>
        <taxon>Panagrolaimidae</taxon>
        <taxon>Panagrolaimus</taxon>
    </lineage>
</organism>
<evidence type="ECO:0000313" key="2">
    <source>
        <dbReference type="WBParaSite" id="JU765_v2.g8061.t1"/>
    </source>
</evidence>
<reference evidence="2" key="1">
    <citation type="submission" date="2022-11" db="UniProtKB">
        <authorList>
            <consortium name="WormBaseParasite"/>
        </authorList>
    </citation>
    <scope>IDENTIFICATION</scope>
</reference>
<dbReference type="Proteomes" id="UP000887576">
    <property type="component" value="Unplaced"/>
</dbReference>